<dbReference type="Gene3D" id="1.20.1250.20">
    <property type="entry name" value="MFS general substrate transporter like domains"/>
    <property type="match status" value="1"/>
</dbReference>
<feature type="transmembrane region" description="Helical" evidence="6">
    <location>
        <begin position="230"/>
        <end position="248"/>
    </location>
</feature>
<protein>
    <submittedName>
        <fullName evidence="7">Macrolide-efflux protein</fullName>
    </submittedName>
</protein>
<keyword evidence="2" id="KW-1003">Cell membrane</keyword>
<feature type="transmembrane region" description="Helical" evidence="6">
    <location>
        <begin position="43"/>
        <end position="65"/>
    </location>
</feature>
<dbReference type="InterPro" id="IPR022324">
    <property type="entry name" value="Bacilysin_exporter_BacE_put"/>
</dbReference>
<organism evidence="7 8">
    <name type="scientific">Vagococcus fluvialis bH819</name>
    <dbReference type="NCBI Taxonomy" id="1255619"/>
    <lineage>
        <taxon>Bacteria</taxon>
        <taxon>Bacillati</taxon>
        <taxon>Bacillota</taxon>
        <taxon>Bacilli</taxon>
        <taxon>Lactobacillales</taxon>
        <taxon>Enterococcaceae</taxon>
        <taxon>Vagococcus</taxon>
    </lineage>
</organism>
<evidence type="ECO:0000256" key="6">
    <source>
        <dbReference type="SAM" id="Phobius"/>
    </source>
</evidence>
<comment type="subcellular location">
    <subcellularLocation>
        <location evidence="1">Cell membrane</location>
        <topology evidence="1">Multi-pass membrane protein</topology>
    </subcellularLocation>
</comment>
<dbReference type="SUPFAM" id="SSF103473">
    <property type="entry name" value="MFS general substrate transporter"/>
    <property type="match status" value="1"/>
</dbReference>
<reference evidence="8" key="1">
    <citation type="submission" date="2017-02" db="EMBL/GenBank/DDBJ databases">
        <authorList>
            <person name="Dridi B."/>
        </authorList>
    </citation>
    <scope>NUCLEOTIDE SEQUENCE [LARGE SCALE GENOMIC DNA]</scope>
    <source>
        <strain evidence="8">bH819</strain>
    </source>
</reference>
<dbReference type="GO" id="GO:0005886">
    <property type="term" value="C:plasma membrane"/>
    <property type="evidence" value="ECO:0007669"/>
    <property type="project" value="UniProtKB-SubCell"/>
</dbReference>
<dbReference type="AlphaFoldDB" id="A0A1X6WM95"/>
<dbReference type="EMBL" id="FWFD01000003">
    <property type="protein sequence ID" value="SLM84786.1"/>
    <property type="molecule type" value="Genomic_DNA"/>
</dbReference>
<dbReference type="Proteomes" id="UP000195918">
    <property type="component" value="Unassembled WGS sequence"/>
</dbReference>
<evidence type="ECO:0000313" key="8">
    <source>
        <dbReference type="Proteomes" id="UP000195918"/>
    </source>
</evidence>
<evidence type="ECO:0000256" key="4">
    <source>
        <dbReference type="ARBA" id="ARBA00022989"/>
    </source>
</evidence>
<dbReference type="GO" id="GO:0022857">
    <property type="term" value="F:transmembrane transporter activity"/>
    <property type="evidence" value="ECO:0007669"/>
    <property type="project" value="InterPro"/>
</dbReference>
<evidence type="ECO:0000256" key="1">
    <source>
        <dbReference type="ARBA" id="ARBA00004651"/>
    </source>
</evidence>
<keyword evidence="3 6" id="KW-0812">Transmembrane</keyword>
<dbReference type="PANTHER" id="PTHR23513:SF6">
    <property type="entry name" value="MAJOR FACILITATOR SUPERFAMILY ASSOCIATED DOMAIN-CONTAINING PROTEIN"/>
    <property type="match status" value="1"/>
</dbReference>
<keyword evidence="5 6" id="KW-0472">Membrane</keyword>
<feature type="transmembrane region" description="Helical" evidence="6">
    <location>
        <begin position="12"/>
        <end position="37"/>
    </location>
</feature>
<gene>
    <name evidence="7" type="ORF">FM121_01740</name>
</gene>
<keyword evidence="4 6" id="KW-1133">Transmembrane helix</keyword>
<sequence length="418" mass="46408">MNTYLTNKEYRILTNATLLNAIGNSLFNIVFIVYASTLPFNTLAVSLASITIFIPSLFQPLVGHLADHTKEKLKWNIYSRLTQFLLFSLLAFLILLKPSLLLFIILLLINVIADCLGFFSSAIQLPFIKELVDEKNLRDVMGFQTALQTLIQLIFQGIGAILIVQLNYNFSIFAGINALTFLIAALIILTHYSLLKPWNDALKVEKTMQTKTNSFTKDFKEVIALLMKNPYLKMIIFFAILINLLTSTSESLLNISLLTKEYLWIGNLPNTIALIGIFISVGVLTGSLFTKDFFKNVNSSIVITLILANTTLIPIFLILVHSIILVLLSLFTLGYLIGKLNPRVSAYMISEVPQEKLGITSGVFSTLVLAGAPVGQLIFLGTANVVNDTLSWILYGGVSIVFLIISLTSKNKNRKKEG</sequence>
<keyword evidence="8" id="KW-1185">Reference proteome</keyword>
<name>A0A1X6WM95_9ENTE</name>
<dbReference type="OrthoDB" id="2989542at2"/>
<evidence type="ECO:0000256" key="5">
    <source>
        <dbReference type="ARBA" id="ARBA00023136"/>
    </source>
</evidence>
<feature type="transmembrane region" description="Helical" evidence="6">
    <location>
        <begin position="392"/>
        <end position="409"/>
    </location>
</feature>
<feature type="transmembrane region" description="Helical" evidence="6">
    <location>
        <begin position="319"/>
        <end position="337"/>
    </location>
</feature>
<feature type="transmembrane region" description="Helical" evidence="6">
    <location>
        <begin position="140"/>
        <end position="164"/>
    </location>
</feature>
<dbReference type="InterPro" id="IPR011701">
    <property type="entry name" value="MFS"/>
</dbReference>
<proteinExistence type="predicted"/>
<dbReference type="PANTHER" id="PTHR23513">
    <property type="entry name" value="INTEGRAL MEMBRANE EFFLUX PROTEIN-RELATED"/>
    <property type="match status" value="1"/>
</dbReference>
<dbReference type="PRINTS" id="PR01988">
    <property type="entry name" value="EXPORTERBACE"/>
</dbReference>
<evidence type="ECO:0000256" key="3">
    <source>
        <dbReference type="ARBA" id="ARBA00022692"/>
    </source>
</evidence>
<dbReference type="RefSeq" id="WP_086950431.1">
    <property type="nucleotide sequence ID" value="NZ_FWFD01000003.1"/>
</dbReference>
<feature type="transmembrane region" description="Helical" evidence="6">
    <location>
        <begin position="170"/>
        <end position="189"/>
    </location>
</feature>
<feature type="transmembrane region" description="Helical" evidence="6">
    <location>
        <begin position="357"/>
        <end position="380"/>
    </location>
</feature>
<accession>A0A1X6WM95</accession>
<evidence type="ECO:0000256" key="2">
    <source>
        <dbReference type="ARBA" id="ARBA00022475"/>
    </source>
</evidence>
<dbReference type="Pfam" id="PF07690">
    <property type="entry name" value="MFS_1"/>
    <property type="match status" value="1"/>
</dbReference>
<feature type="transmembrane region" description="Helical" evidence="6">
    <location>
        <begin position="268"/>
        <end position="289"/>
    </location>
</feature>
<dbReference type="InterPro" id="IPR036259">
    <property type="entry name" value="MFS_trans_sf"/>
</dbReference>
<evidence type="ECO:0000313" key="7">
    <source>
        <dbReference type="EMBL" id="SLM84786.1"/>
    </source>
</evidence>